<dbReference type="eggNOG" id="COG0463">
    <property type="taxonomic scope" value="Bacteria"/>
</dbReference>
<proteinExistence type="predicted"/>
<dbReference type="InterPro" id="IPR001173">
    <property type="entry name" value="Glyco_trans_2-like"/>
</dbReference>
<evidence type="ECO:0000256" key="1">
    <source>
        <dbReference type="ARBA" id="ARBA00022679"/>
    </source>
</evidence>
<dbReference type="Gene3D" id="3.90.550.10">
    <property type="entry name" value="Spore Coat Polysaccharide Biosynthesis Protein SpsA, Chain A"/>
    <property type="match status" value="1"/>
</dbReference>
<dbReference type="InterPro" id="IPR029044">
    <property type="entry name" value="Nucleotide-diphossugar_trans"/>
</dbReference>
<evidence type="ECO:0000313" key="5">
    <source>
        <dbReference type="Proteomes" id="UP000005234"/>
    </source>
</evidence>
<keyword evidence="5" id="KW-1185">Reference proteome</keyword>
<name>H8L2B3_FRAAD</name>
<dbReference type="InterPro" id="IPR050834">
    <property type="entry name" value="Glycosyltransf_2"/>
</dbReference>
<dbReference type="AlphaFoldDB" id="H8L2B3"/>
<dbReference type="SUPFAM" id="SSF53448">
    <property type="entry name" value="Nucleotide-diphospho-sugar transferases"/>
    <property type="match status" value="1"/>
</dbReference>
<dbReference type="GO" id="GO:0016740">
    <property type="term" value="F:transferase activity"/>
    <property type="evidence" value="ECO:0007669"/>
    <property type="project" value="UniProtKB-KW"/>
</dbReference>
<dbReference type="Pfam" id="PF00535">
    <property type="entry name" value="Glycos_transf_2"/>
    <property type="match status" value="1"/>
</dbReference>
<dbReference type="Proteomes" id="UP000005234">
    <property type="component" value="Chromosome"/>
</dbReference>
<keyword evidence="1 4" id="KW-0808">Transferase</keyword>
<protein>
    <submittedName>
        <fullName evidence="4">Glycosyl transferase</fullName>
    </submittedName>
</protein>
<dbReference type="STRING" id="767434.Fraau_0252"/>
<evidence type="ECO:0000313" key="4">
    <source>
        <dbReference type="EMBL" id="AFC84747.1"/>
    </source>
</evidence>
<sequence length="290" mass="32622">MRVSLIVVSYNWRAALQRVLESLALQSRLPDEIIVADDGSSDGTDAMVAGLAEGFPVPLHYQWQEDLGFRAARCRNRAIAAARGDYVILIDGDMILHPAFVADHVALAEQGHFLQGGRLKLTSRESLRLLAGGRPVFAPWVDADFKDWSGTRRLYAFHQPLLARWKARGRNGGRVMSCNMSFWRSDLLAVNGFDERMEGYGAEDRELAVRLENAGVRRRQLKWAALACHLEHRSRAQPDVDDMSLPNNRLFAQTRDQRIRRCERGIDQHPELLTGDPWALSVPPDAGRAC</sequence>
<dbReference type="RefSeq" id="WP_014401753.1">
    <property type="nucleotide sequence ID" value="NC_017033.1"/>
</dbReference>
<gene>
    <name evidence="4" type="ordered locus">Fraau_0252</name>
</gene>
<dbReference type="CDD" id="cd06420">
    <property type="entry name" value="GT2_Chondriotin_Pol_N"/>
    <property type="match status" value="1"/>
</dbReference>
<accession>H8L2B3</accession>
<evidence type="ECO:0000259" key="2">
    <source>
        <dbReference type="Pfam" id="PF00535"/>
    </source>
</evidence>
<organism evidence="4 5">
    <name type="scientific">Frateuria aurantia (strain ATCC 33424 / DSM 6220 / KCTC 2777 / LMG 1558 / NBRC 3245 / NCIMB 13370)</name>
    <name type="common">Acetobacter aurantius</name>
    <dbReference type="NCBI Taxonomy" id="767434"/>
    <lineage>
        <taxon>Bacteria</taxon>
        <taxon>Pseudomonadati</taxon>
        <taxon>Pseudomonadota</taxon>
        <taxon>Gammaproteobacteria</taxon>
        <taxon>Lysobacterales</taxon>
        <taxon>Rhodanobacteraceae</taxon>
        <taxon>Frateuria</taxon>
    </lineage>
</organism>
<dbReference type="Pfam" id="PF02709">
    <property type="entry name" value="Glyco_transf_7C"/>
    <property type="match status" value="1"/>
</dbReference>
<dbReference type="KEGG" id="fau:Fraau_0252"/>
<dbReference type="EMBL" id="CP003350">
    <property type="protein sequence ID" value="AFC84747.1"/>
    <property type="molecule type" value="Genomic_DNA"/>
</dbReference>
<dbReference type="OrthoDB" id="9801954at2"/>
<dbReference type="PANTHER" id="PTHR43685:SF3">
    <property type="entry name" value="SLR2126 PROTEIN"/>
    <property type="match status" value="1"/>
</dbReference>
<feature type="domain" description="Glycosyltransferase 2-like" evidence="2">
    <location>
        <begin position="4"/>
        <end position="112"/>
    </location>
</feature>
<evidence type="ECO:0000259" key="3">
    <source>
        <dbReference type="Pfam" id="PF02709"/>
    </source>
</evidence>
<feature type="domain" description="Galactosyltransferase C-terminal" evidence="3">
    <location>
        <begin position="174"/>
        <end position="222"/>
    </location>
</feature>
<dbReference type="HOGENOM" id="CLU_025996_24_0_6"/>
<dbReference type="PANTHER" id="PTHR43685">
    <property type="entry name" value="GLYCOSYLTRANSFERASE"/>
    <property type="match status" value="1"/>
</dbReference>
<reference evidence="4" key="1">
    <citation type="submission" date="2012-02" db="EMBL/GenBank/DDBJ databases">
        <title>The complete genome of Frateuria aurantia DSM 6220.</title>
        <authorList>
            <consortium name="US DOE Joint Genome Institute (JGI-PGF)"/>
            <person name="Lucas S."/>
            <person name="Copeland A."/>
            <person name="Lapidus A."/>
            <person name="Glavina del Rio T."/>
            <person name="Dalin E."/>
            <person name="Tice H."/>
            <person name="Bruce D."/>
            <person name="Goodwin L."/>
            <person name="Pitluck S."/>
            <person name="Peters L."/>
            <person name="Ovchinnikova G."/>
            <person name="Teshima H."/>
            <person name="Kyrpides N."/>
            <person name="Mavromatis K."/>
            <person name="Ivanova N."/>
            <person name="Brettin T."/>
            <person name="Detter J.C."/>
            <person name="Han C."/>
            <person name="Larimer F."/>
            <person name="Land M."/>
            <person name="Hauser L."/>
            <person name="Markowitz V."/>
            <person name="Cheng J.-F."/>
            <person name="Hugenholtz P."/>
            <person name="Woyke T."/>
            <person name="Wu D."/>
            <person name="Brambilla E."/>
            <person name="Klenk H.-P."/>
            <person name="Eisen J.A."/>
        </authorList>
    </citation>
    <scope>NUCLEOTIDE SEQUENCE</scope>
    <source>
        <strain evidence="4">DSM 6220</strain>
    </source>
</reference>
<dbReference type="InterPro" id="IPR027791">
    <property type="entry name" value="Galactosyl_T_C"/>
</dbReference>